<evidence type="ECO:0000313" key="1">
    <source>
        <dbReference type="EMBL" id="KAF2200136.1"/>
    </source>
</evidence>
<comment type="caution">
    <text evidence="1">The sequence shown here is derived from an EMBL/GenBank/DDBJ whole genome shotgun (WGS) entry which is preliminary data.</text>
</comment>
<dbReference type="EMBL" id="ML994038">
    <property type="protein sequence ID" value="KAF2200136.1"/>
    <property type="molecule type" value="Genomic_DNA"/>
</dbReference>
<gene>
    <name evidence="1" type="ORF">GQ43DRAFT_88625</name>
</gene>
<keyword evidence="2" id="KW-1185">Reference proteome</keyword>
<dbReference type="OrthoDB" id="3657725at2759"/>
<protein>
    <submittedName>
        <fullName evidence="1">Uncharacterized protein</fullName>
    </submittedName>
</protein>
<sequence>MLSYIFGSSRRSCILYLNYLHYISHIPVQKSPLPPKYTLPKNIPNYMTLSSYSMAPFDTSALVFNCSDPQPRDGGAPNPRMAHTTTSMAFSLLAFGDEPQPRCGG</sequence>
<accession>A0A9P4MR85</accession>
<dbReference type="Proteomes" id="UP000799536">
    <property type="component" value="Unassembled WGS sequence"/>
</dbReference>
<reference evidence="1" key="1">
    <citation type="journal article" date="2020" name="Stud. Mycol.">
        <title>101 Dothideomycetes genomes: a test case for predicting lifestyles and emergence of pathogens.</title>
        <authorList>
            <person name="Haridas S."/>
            <person name="Albert R."/>
            <person name="Binder M."/>
            <person name="Bloem J."/>
            <person name="Labutti K."/>
            <person name="Salamov A."/>
            <person name="Andreopoulos B."/>
            <person name="Baker S."/>
            <person name="Barry K."/>
            <person name="Bills G."/>
            <person name="Bluhm B."/>
            <person name="Cannon C."/>
            <person name="Castanera R."/>
            <person name="Culley D."/>
            <person name="Daum C."/>
            <person name="Ezra D."/>
            <person name="Gonzalez J."/>
            <person name="Henrissat B."/>
            <person name="Kuo A."/>
            <person name="Liang C."/>
            <person name="Lipzen A."/>
            <person name="Lutzoni F."/>
            <person name="Magnuson J."/>
            <person name="Mondo S."/>
            <person name="Nolan M."/>
            <person name="Ohm R."/>
            <person name="Pangilinan J."/>
            <person name="Park H.-J."/>
            <person name="Ramirez L."/>
            <person name="Alfaro M."/>
            <person name="Sun H."/>
            <person name="Tritt A."/>
            <person name="Yoshinaga Y."/>
            <person name="Zwiers L.-H."/>
            <person name="Turgeon B."/>
            <person name="Goodwin S."/>
            <person name="Spatafora J."/>
            <person name="Crous P."/>
            <person name="Grigoriev I."/>
        </authorList>
    </citation>
    <scope>NUCLEOTIDE SEQUENCE</scope>
    <source>
        <strain evidence="1">ATCC 74209</strain>
    </source>
</reference>
<organism evidence="1 2">
    <name type="scientific">Delitschia confertaspora ATCC 74209</name>
    <dbReference type="NCBI Taxonomy" id="1513339"/>
    <lineage>
        <taxon>Eukaryota</taxon>
        <taxon>Fungi</taxon>
        <taxon>Dikarya</taxon>
        <taxon>Ascomycota</taxon>
        <taxon>Pezizomycotina</taxon>
        <taxon>Dothideomycetes</taxon>
        <taxon>Pleosporomycetidae</taxon>
        <taxon>Pleosporales</taxon>
        <taxon>Delitschiaceae</taxon>
        <taxon>Delitschia</taxon>
    </lineage>
</organism>
<proteinExistence type="predicted"/>
<evidence type="ECO:0000313" key="2">
    <source>
        <dbReference type="Proteomes" id="UP000799536"/>
    </source>
</evidence>
<name>A0A9P4MR85_9PLEO</name>
<dbReference type="AlphaFoldDB" id="A0A9P4MR85"/>